<dbReference type="InterPro" id="IPR029058">
    <property type="entry name" value="AB_hydrolase_fold"/>
</dbReference>
<proteinExistence type="predicted"/>
<reference evidence="1 2" key="2">
    <citation type="journal article" date="2016" name="Infect. Immun.">
        <title>Helicobacter saguini, a Novel Helicobacter Isolated from Cotton-Top Tamarins with Ulcerative Colitis, Has Proinflammatory Properties and Induces Typhlocolitis and Dysplasia in Gnotobiotic IL-10-/- Mice.</title>
        <authorList>
            <person name="Shen Z."/>
            <person name="Mannion A."/>
            <person name="Whary M.T."/>
            <person name="Muthupalani S."/>
            <person name="Sheh A."/>
            <person name="Feng Y."/>
            <person name="Gong G."/>
            <person name="Vandamme P."/>
            <person name="Holcombe H.R."/>
            <person name="Paster B.J."/>
            <person name="Fox J.G."/>
        </authorList>
    </citation>
    <scope>NUCLEOTIDE SEQUENCE [LARGE SCALE GENOMIC DNA]</scope>
    <source>
        <strain evidence="1 2">MIT 97-6194</strain>
    </source>
</reference>
<evidence type="ECO:0000313" key="1">
    <source>
        <dbReference type="EMBL" id="TLD91453.1"/>
    </source>
</evidence>
<protein>
    <submittedName>
        <fullName evidence="1">Uncharacterized protein</fullName>
    </submittedName>
</protein>
<dbReference type="Proteomes" id="UP000029714">
    <property type="component" value="Unassembled WGS sequence"/>
</dbReference>
<dbReference type="SUPFAM" id="SSF53474">
    <property type="entry name" value="alpha/beta-Hydrolases"/>
    <property type="match status" value="1"/>
</dbReference>
<dbReference type="Gene3D" id="3.40.50.1820">
    <property type="entry name" value="alpha/beta hydrolase"/>
    <property type="match status" value="1"/>
</dbReference>
<reference evidence="1 2" key="1">
    <citation type="journal article" date="2014" name="Genome Announc.">
        <title>Draft genome sequences of eight enterohepatic helicobacter species isolated from both laboratory and wild rodents.</title>
        <authorList>
            <person name="Sheh A."/>
            <person name="Shen Z."/>
            <person name="Fox J.G."/>
        </authorList>
    </citation>
    <scope>NUCLEOTIDE SEQUENCE [LARGE SCALE GENOMIC DNA]</scope>
    <source>
        <strain evidence="1 2">MIT 97-6194</strain>
    </source>
</reference>
<dbReference type="OrthoDB" id="5326003at2"/>
<dbReference type="RefSeq" id="WP_118962149.1">
    <property type="nucleotide sequence ID" value="NZ_JRMP02000042.1"/>
</dbReference>
<keyword evidence="2" id="KW-1185">Reference proteome</keyword>
<dbReference type="AlphaFoldDB" id="A0A347VHT0"/>
<comment type="caution">
    <text evidence="1">The sequence shown here is derived from an EMBL/GenBank/DDBJ whole genome shotgun (WGS) entry which is preliminary data.</text>
</comment>
<sequence length="175" mass="20776">MSNKKRIEKLREMAELAWVAYGYFHLLGKKFKDRKDDTDKPLSIALTDILDITYKGYEVKDTGWFFDDKLDGDMSPKQAQRFFERYELIEYYPKDNSKGFHACLFKKKTTKQYTLAIRGSYDTKDYLEADFWNLLTKGQVPKSYYENMLRFYNKCVEKYSNITKPESLNVVGHSL</sequence>
<accession>A0A347VHT0</accession>
<gene>
    <name evidence="1" type="ORF">LS64_012025</name>
</gene>
<evidence type="ECO:0000313" key="2">
    <source>
        <dbReference type="Proteomes" id="UP000029714"/>
    </source>
</evidence>
<dbReference type="EMBL" id="JRMP02000042">
    <property type="protein sequence ID" value="TLD91453.1"/>
    <property type="molecule type" value="Genomic_DNA"/>
</dbReference>
<name>A0A347VHT0_9HELI</name>
<organism evidence="1 2">
    <name type="scientific">Helicobacter saguini</name>
    <dbReference type="NCBI Taxonomy" id="1548018"/>
    <lineage>
        <taxon>Bacteria</taxon>
        <taxon>Pseudomonadati</taxon>
        <taxon>Campylobacterota</taxon>
        <taxon>Epsilonproteobacteria</taxon>
        <taxon>Campylobacterales</taxon>
        <taxon>Helicobacteraceae</taxon>
        <taxon>Helicobacter</taxon>
    </lineage>
</organism>